<name>A0A139X2W2_9CYAN</name>
<evidence type="ECO:0000256" key="1">
    <source>
        <dbReference type="SAM" id="Phobius"/>
    </source>
</evidence>
<dbReference type="OrthoDB" id="458286at2"/>
<keyword evidence="1" id="KW-0472">Membrane</keyword>
<feature type="transmembrane region" description="Helical" evidence="1">
    <location>
        <begin position="354"/>
        <end position="374"/>
    </location>
</feature>
<feature type="transmembrane region" description="Helical" evidence="1">
    <location>
        <begin position="528"/>
        <end position="546"/>
    </location>
</feature>
<keyword evidence="3" id="KW-1185">Reference proteome</keyword>
<dbReference type="STRING" id="128403.WA1_34160"/>
<feature type="transmembrane region" description="Helical" evidence="1">
    <location>
        <begin position="143"/>
        <end position="164"/>
    </location>
</feature>
<dbReference type="AlphaFoldDB" id="A0A139X2W2"/>
<sequence>MMQNFLERLGDWNPQLLREIRGRLKIHNVLLTISTSLLTQLILCVFFAVKLPPNRITTASNYSVYCTGSQNNGEYRCLHDGLGHYLINWQLFWQDIFTWLSIIVIAALLVAGTYLLTSDLATEQRRETLNFIRLSPQSPKNVLWGKLLGVPILLYIAVALTVPLHLWSGLGAKTPFWWILSFYALVLAACIFYYSAALLFGLVGSWLGGFQAWLASGVVLGFLILTRLWFANFPTDSPIAYIKGLNPFYLIPNLDKSSFFTGVHLWKELSWFTFPLGVSFVTVVIFFVFNYSILACFIWQALWRCFRDPNSTMLSKQQSYWLTAYFAFYTLGFVEGKRVVDNSYYQSLGLREKIVCILFLNLWLFLFLIAAILPHRQLLQDWIRYRKSPSGKTFLKRSLIHDLIWGEKSPALVAIALNAIILITPLILLSLLNYERDTNRSSPFFALALAGSLAMVYAALAQFMLFMKNRYRIFWTIGILTTTIVLPVIIAFMFGANTPNNYFSWLFSVAAPLIALFSESYALSSMEVLIAILCQWAIVGLLVFKLKQQLEKADELSTK</sequence>
<dbReference type="RefSeq" id="WP_017743569.1">
    <property type="nucleotide sequence ID" value="NZ_KQ976354.1"/>
</dbReference>
<proteinExistence type="predicted"/>
<organism evidence="2 3">
    <name type="scientific">Scytonema hofmannii PCC 7110</name>
    <dbReference type="NCBI Taxonomy" id="128403"/>
    <lineage>
        <taxon>Bacteria</taxon>
        <taxon>Bacillati</taxon>
        <taxon>Cyanobacteriota</taxon>
        <taxon>Cyanophyceae</taxon>
        <taxon>Nostocales</taxon>
        <taxon>Scytonemataceae</taxon>
        <taxon>Scytonema</taxon>
    </lineage>
</organism>
<reference evidence="2 3" key="1">
    <citation type="journal article" date="2013" name="Genome Biol. Evol.">
        <title>Genomes of Stigonematalean cyanobacteria (subsection V) and the evolution of oxygenic photosynthesis from prokaryotes to plastids.</title>
        <authorList>
            <person name="Dagan T."/>
            <person name="Roettger M."/>
            <person name="Stucken K."/>
            <person name="Landan G."/>
            <person name="Koch R."/>
            <person name="Major P."/>
            <person name="Gould S.B."/>
            <person name="Goremykin V.V."/>
            <person name="Rippka R."/>
            <person name="Tandeau de Marsac N."/>
            <person name="Gugger M."/>
            <person name="Lockhart P.J."/>
            <person name="Allen J.F."/>
            <person name="Brune I."/>
            <person name="Maus I."/>
            <person name="Puhler A."/>
            <person name="Martin W.F."/>
        </authorList>
    </citation>
    <scope>NUCLEOTIDE SEQUENCE [LARGE SCALE GENOMIC DNA]</scope>
    <source>
        <strain evidence="2 3">PCC 7110</strain>
    </source>
</reference>
<feature type="transmembrane region" description="Helical" evidence="1">
    <location>
        <begin position="473"/>
        <end position="496"/>
    </location>
</feature>
<evidence type="ECO:0000313" key="2">
    <source>
        <dbReference type="EMBL" id="KYC39035.1"/>
    </source>
</evidence>
<feature type="transmembrane region" description="Helical" evidence="1">
    <location>
        <begin position="411"/>
        <end position="432"/>
    </location>
</feature>
<feature type="transmembrane region" description="Helical" evidence="1">
    <location>
        <begin position="96"/>
        <end position="116"/>
    </location>
</feature>
<gene>
    <name evidence="2" type="ORF">WA1_34160</name>
</gene>
<keyword evidence="1" id="KW-1133">Transmembrane helix</keyword>
<feature type="transmembrane region" description="Helical" evidence="1">
    <location>
        <begin position="276"/>
        <end position="299"/>
    </location>
</feature>
<feature type="transmembrane region" description="Helical" evidence="1">
    <location>
        <begin position="319"/>
        <end position="334"/>
    </location>
</feature>
<feature type="transmembrane region" description="Helical" evidence="1">
    <location>
        <begin position="212"/>
        <end position="230"/>
    </location>
</feature>
<accession>A0A139X2W2</accession>
<feature type="transmembrane region" description="Helical" evidence="1">
    <location>
        <begin position="28"/>
        <end position="49"/>
    </location>
</feature>
<evidence type="ECO:0000313" key="3">
    <source>
        <dbReference type="Proteomes" id="UP000076925"/>
    </source>
</evidence>
<comment type="caution">
    <text evidence="2">The sequence shown here is derived from an EMBL/GenBank/DDBJ whole genome shotgun (WGS) entry which is preliminary data.</text>
</comment>
<feature type="transmembrane region" description="Helical" evidence="1">
    <location>
        <begin position="176"/>
        <end position="200"/>
    </location>
</feature>
<dbReference type="EMBL" id="ANNX02000036">
    <property type="protein sequence ID" value="KYC39035.1"/>
    <property type="molecule type" value="Genomic_DNA"/>
</dbReference>
<dbReference type="Proteomes" id="UP000076925">
    <property type="component" value="Unassembled WGS sequence"/>
</dbReference>
<protein>
    <submittedName>
        <fullName evidence="2">Uncharacterized protein</fullName>
    </submittedName>
</protein>
<feature type="transmembrane region" description="Helical" evidence="1">
    <location>
        <begin position="444"/>
        <end position="466"/>
    </location>
</feature>
<keyword evidence="1" id="KW-0812">Transmembrane</keyword>